<evidence type="ECO:0000313" key="3">
    <source>
        <dbReference type="Proteomes" id="UP000319499"/>
    </source>
</evidence>
<reference evidence="2 3" key="1">
    <citation type="submission" date="2019-02" db="EMBL/GenBank/DDBJ databases">
        <title>Apibacter muscae sp. nov.: a novel member of the house fly microbiota.</title>
        <authorList>
            <person name="Park R."/>
        </authorList>
    </citation>
    <scope>NUCLEOTIDE SEQUENCE [LARGE SCALE GENOMIC DNA]</scope>
    <source>
        <strain evidence="2 3">AL1</strain>
    </source>
</reference>
<dbReference type="SUPFAM" id="SSF101874">
    <property type="entry name" value="YceI-like"/>
    <property type="match status" value="1"/>
</dbReference>
<sequence>MKNLLIIFSLVLITILIPAQKLTLDPNHAKLKFDVIHMTISTIDGEFKKFWVDLDFNNPDFSDAKFTVTSDINSIDTGIEARDKHLKSADFFDAEKYPKLKFVSTSIIKEKKDNYELKGNLTLHRITKPVTLKVKYNG</sequence>
<comment type="caution">
    <text evidence="2">The sequence shown here is derived from an EMBL/GenBank/DDBJ whole genome shotgun (WGS) entry which is preliminary data.</text>
</comment>
<dbReference type="EMBL" id="SELH01000023">
    <property type="protein sequence ID" value="TWP27297.1"/>
    <property type="molecule type" value="Genomic_DNA"/>
</dbReference>
<protein>
    <submittedName>
        <fullName evidence="2">Polyisoprenoid-binding protein</fullName>
    </submittedName>
</protein>
<name>A0A563DB27_9FLAO</name>
<dbReference type="PANTHER" id="PTHR34406:SF1">
    <property type="entry name" value="PROTEIN YCEI"/>
    <property type="match status" value="1"/>
</dbReference>
<evidence type="ECO:0000259" key="1">
    <source>
        <dbReference type="SMART" id="SM00867"/>
    </source>
</evidence>
<dbReference type="PANTHER" id="PTHR34406">
    <property type="entry name" value="PROTEIN YCEI"/>
    <property type="match status" value="1"/>
</dbReference>
<dbReference type="RefSeq" id="WP_146292909.1">
    <property type="nucleotide sequence ID" value="NZ_SELH01000023.1"/>
</dbReference>
<dbReference type="InterPro" id="IPR036761">
    <property type="entry name" value="TTHA0802/YceI-like_sf"/>
</dbReference>
<dbReference type="AlphaFoldDB" id="A0A563DB27"/>
<dbReference type="Gene3D" id="2.40.128.110">
    <property type="entry name" value="Lipid/polyisoprenoid-binding, YceI-like"/>
    <property type="match status" value="1"/>
</dbReference>
<dbReference type="OrthoDB" id="9811006at2"/>
<organism evidence="2 3">
    <name type="scientific">Apibacter muscae</name>
    <dbReference type="NCBI Taxonomy" id="2509004"/>
    <lineage>
        <taxon>Bacteria</taxon>
        <taxon>Pseudomonadati</taxon>
        <taxon>Bacteroidota</taxon>
        <taxon>Flavobacteriia</taxon>
        <taxon>Flavobacteriales</taxon>
        <taxon>Weeksellaceae</taxon>
        <taxon>Apibacter</taxon>
    </lineage>
</organism>
<dbReference type="SMART" id="SM00867">
    <property type="entry name" value="YceI"/>
    <property type="match status" value="1"/>
</dbReference>
<dbReference type="Proteomes" id="UP000319499">
    <property type="component" value="Unassembled WGS sequence"/>
</dbReference>
<feature type="domain" description="Lipid/polyisoprenoid-binding YceI-like" evidence="1">
    <location>
        <begin position="21"/>
        <end position="138"/>
    </location>
</feature>
<gene>
    <name evidence="2" type="ORF">ETU09_07580</name>
</gene>
<proteinExistence type="predicted"/>
<evidence type="ECO:0000313" key="2">
    <source>
        <dbReference type="EMBL" id="TWP27297.1"/>
    </source>
</evidence>
<dbReference type="Pfam" id="PF04264">
    <property type="entry name" value="YceI"/>
    <property type="match status" value="1"/>
</dbReference>
<keyword evidence="3" id="KW-1185">Reference proteome</keyword>
<accession>A0A563DB27</accession>
<dbReference type="InterPro" id="IPR007372">
    <property type="entry name" value="Lipid/polyisoprenoid-bd_YceI"/>
</dbReference>